<sequence length="211" mass="23796">MSDLRGHSLGAPHDPSHRKEKDRLRSAQGRTLGHALPMDYGKGQLAGTPLCMKQHYRLFTSYRLPGKEKDTLVEPESYVMLGHEHIIVACKNQFFVLDVVINFCHLNERDLLTQLETIVKMANQDEELQPPIGILTSDGRTEWAESRSDLIKESTNKDSLDMIEQCLCLVCLDESSGMELTDTVRAMLMLHGVGGDNIGANRWYDKSLQVK</sequence>
<evidence type="ECO:0000313" key="2">
    <source>
        <dbReference type="Proteomes" id="UP001157502"/>
    </source>
</evidence>
<keyword evidence="2" id="KW-1185">Reference proteome</keyword>
<name>A0ACC2HEH9_DALPE</name>
<proteinExistence type="predicted"/>
<dbReference type="Proteomes" id="UP001157502">
    <property type="component" value="Chromosome 3"/>
</dbReference>
<reference evidence="1" key="1">
    <citation type="submission" date="2021-05" db="EMBL/GenBank/DDBJ databases">
        <authorList>
            <person name="Pan Q."/>
            <person name="Jouanno E."/>
            <person name="Zahm M."/>
            <person name="Klopp C."/>
            <person name="Cabau C."/>
            <person name="Louis A."/>
            <person name="Berthelot C."/>
            <person name="Parey E."/>
            <person name="Roest Crollius H."/>
            <person name="Montfort J."/>
            <person name="Robinson-Rechavi M."/>
            <person name="Bouchez O."/>
            <person name="Lampietro C."/>
            <person name="Lopez Roques C."/>
            <person name="Donnadieu C."/>
            <person name="Postlethwait J."/>
            <person name="Bobe J."/>
            <person name="Dillon D."/>
            <person name="Chandos A."/>
            <person name="von Hippel F."/>
            <person name="Guiguen Y."/>
        </authorList>
    </citation>
    <scope>NUCLEOTIDE SEQUENCE</scope>
    <source>
        <strain evidence="1">YG-Jan2019</strain>
    </source>
</reference>
<accession>A0ACC2HEH9</accession>
<dbReference type="EMBL" id="CM055730">
    <property type="protein sequence ID" value="KAJ8014414.1"/>
    <property type="molecule type" value="Genomic_DNA"/>
</dbReference>
<gene>
    <name evidence="1" type="ORF">DPEC_G00039970</name>
</gene>
<evidence type="ECO:0000313" key="1">
    <source>
        <dbReference type="EMBL" id="KAJ8014414.1"/>
    </source>
</evidence>
<organism evidence="1 2">
    <name type="scientific">Dallia pectoralis</name>
    <name type="common">Alaska blackfish</name>
    <dbReference type="NCBI Taxonomy" id="75939"/>
    <lineage>
        <taxon>Eukaryota</taxon>
        <taxon>Metazoa</taxon>
        <taxon>Chordata</taxon>
        <taxon>Craniata</taxon>
        <taxon>Vertebrata</taxon>
        <taxon>Euteleostomi</taxon>
        <taxon>Actinopterygii</taxon>
        <taxon>Neopterygii</taxon>
        <taxon>Teleostei</taxon>
        <taxon>Protacanthopterygii</taxon>
        <taxon>Esociformes</taxon>
        <taxon>Umbridae</taxon>
        <taxon>Dallia</taxon>
    </lineage>
</organism>
<protein>
    <submittedName>
        <fullName evidence="1">Uncharacterized protein</fullName>
    </submittedName>
</protein>
<comment type="caution">
    <text evidence="1">The sequence shown here is derived from an EMBL/GenBank/DDBJ whole genome shotgun (WGS) entry which is preliminary data.</text>
</comment>